<evidence type="ECO:0000313" key="1">
    <source>
        <dbReference type="EMBL" id="KIK36083.1"/>
    </source>
</evidence>
<proteinExistence type="predicted"/>
<dbReference type="Proteomes" id="UP000054485">
    <property type="component" value="Unassembled WGS sequence"/>
</dbReference>
<protein>
    <submittedName>
        <fullName evidence="1">Unplaced genomic scaffold CY34scaffold_431, whole genome shotgun sequence</fullName>
    </submittedName>
</protein>
<evidence type="ECO:0000313" key="2">
    <source>
        <dbReference type="Proteomes" id="UP000054485"/>
    </source>
</evidence>
<dbReference type="InParanoid" id="A0A0D0AW35"/>
<dbReference type="AlphaFoldDB" id="A0A0D0AW35"/>
<keyword evidence="2" id="KW-1185">Reference proteome</keyword>
<accession>A0A0D0AW35</accession>
<gene>
    <name evidence="1" type="ORF">CY34DRAFT_543853</name>
</gene>
<reference evidence="1 2" key="1">
    <citation type="submission" date="2014-04" db="EMBL/GenBank/DDBJ databases">
        <authorList>
            <consortium name="DOE Joint Genome Institute"/>
            <person name="Kuo A."/>
            <person name="Ruytinx J."/>
            <person name="Rineau F."/>
            <person name="Colpaert J."/>
            <person name="Kohler A."/>
            <person name="Nagy L.G."/>
            <person name="Floudas D."/>
            <person name="Copeland A."/>
            <person name="Barry K.W."/>
            <person name="Cichocki N."/>
            <person name="Veneault-Fourrey C."/>
            <person name="LaButti K."/>
            <person name="Lindquist E.A."/>
            <person name="Lipzen A."/>
            <person name="Lundell T."/>
            <person name="Morin E."/>
            <person name="Murat C."/>
            <person name="Sun H."/>
            <person name="Tunlid A."/>
            <person name="Henrissat B."/>
            <person name="Grigoriev I.V."/>
            <person name="Hibbett D.S."/>
            <person name="Martin F."/>
            <person name="Nordberg H.P."/>
            <person name="Cantor M.N."/>
            <person name="Hua S.X."/>
        </authorList>
    </citation>
    <scope>NUCLEOTIDE SEQUENCE [LARGE SCALE GENOMIC DNA]</scope>
    <source>
        <strain evidence="1 2">UH-Slu-Lm8-n1</strain>
    </source>
</reference>
<dbReference type="EMBL" id="KN835562">
    <property type="protein sequence ID" value="KIK36083.1"/>
    <property type="molecule type" value="Genomic_DNA"/>
</dbReference>
<sequence>MSHKCSCACTRPSSESTSFFPLSVAKLDPSNFTKSSRLKLDGTIPNHNLGTI</sequence>
<organism evidence="1 2">
    <name type="scientific">Suillus luteus UH-Slu-Lm8-n1</name>
    <dbReference type="NCBI Taxonomy" id="930992"/>
    <lineage>
        <taxon>Eukaryota</taxon>
        <taxon>Fungi</taxon>
        <taxon>Dikarya</taxon>
        <taxon>Basidiomycota</taxon>
        <taxon>Agaricomycotina</taxon>
        <taxon>Agaricomycetes</taxon>
        <taxon>Agaricomycetidae</taxon>
        <taxon>Boletales</taxon>
        <taxon>Suillineae</taxon>
        <taxon>Suillaceae</taxon>
        <taxon>Suillus</taxon>
    </lineage>
</organism>
<dbReference type="HOGENOM" id="CLU_3088877_0_0_1"/>
<reference evidence="2" key="2">
    <citation type="submission" date="2015-01" db="EMBL/GenBank/DDBJ databases">
        <title>Evolutionary Origins and Diversification of the Mycorrhizal Mutualists.</title>
        <authorList>
            <consortium name="DOE Joint Genome Institute"/>
            <consortium name="Mycorrhizal Genomics Consortium"/>
            <person name="Kohler A."/>
            <person name="Kuo A."/>
            <person name="Nagy L.G."/>
            <person name="Floudas D."/>
            <person name="Copeland A."/>
            <person name="Barry K.W."/>
            <person name="Cichocki N."/>
            <person name="Veneault-Fourrey C."/>
            <person name="LaButti K."/>
            <person name="Lindquist E.A."/>
            <person name="Lipzen A."/>
            <person name="Lundell T."/>
            <person name="Morin E."/>
            <person name="Murat C."/>
            <person name="Riley R."/>
            <person name="Ohm R."/>
            <person name="Sun H."/>
            <person name="Tunlid A."/>
            <person name="Henrissat B."/>
            <person name="Grigoriev I.V."/>
            <person name="Hibbett D.S."/>
            <person name="Martin F."/>
        </authorList>
    </citation>
    <scope>NUCLEOTIDE SEQUENCE [LARGE SCALE GENOMIC DNA]</scope>
    <source>
        <strain evidence="2">UH-Slu-Lm8-n1</strain>
    </source>
</reference>
<name>A0A0D0AW35_9AGAM</name>